<dbReference type="PANTHER" id="PTHR30408:SF12">
    <property type="entry name" value="TYPE I RESTRICTION ENZYME MJAVIII SPECIFICITY SUBUNIT"/>
    <property type="match status" value="1"/>
</dbReference>
<dbReference type="Pfam" id="PF01420">
    <property type="entry name" value="Methylase_S"/>
    <property type="match status" value="2"/>
</dbReference>
<dbReference type="CDD" id="cd17259">
    <property type="entry name" value="RMtype1_S_StySKI-TRD2-CR2_like"/>
    <property type="match status" value="1"/>
</dbReference>
<dbReference type="CDD" id="cd17244">
    <property type="entry name" value="RMtype1_S_Apa101655I-TRD2-CR2_like"/>
    <property type="match status" value="1"/>
</dbReference>
<dbReference type="SUPFAM" id="SSF116734">
    <property type="entry name" value="DNA methylase specificity domain"/>
    <property type="match status" value="2"/>
</dbReference>
<evidence type="ECO:0000313" key="5">
    <source>
        <dbReference type="EMBL" id="MST81752.1"/>
    </source>
</evidence>
<dbReference type="GO" id="GO:0003677">
    <property type="term" value="F:DNA binding"/>
    <property type="evidence" value="ECO:0007669"/>
    <property type="project" value="UniProtKB-KW"/>
</dbReference>
<dbReference type="InterPro" id="IPR000055">
    <property type="entry name" value="Restrct_endonuc_typeI_TRD"/>
</dbReference>
<reference evidence="5 6" key="1">
    <citation type="submission" date="2019-08" db="EMBL/GenBank/DDBJ databases">
        <title>In-depth cultivation of the pig gut microbiome towards novel bacterial diversity and tailored functional studies.</title>
        <authorList>
            <person name="Wylensek D."/>
            <person name="Hitch T.C.A."/>
            <person name="Clavel T."/>
        </authorList>
    </citation>
    <scope>NUCLEOTIDE SEQUENCE [LARGE SCALE GENOMIC DNA]</scope>
    <source>
        <strain evidence="5 6">Oil+RF-744-WCA-WT-13</strain>
    </source>
</reference>
<dbReference type="Gene3D" id="1.10.287.1120">
    <property type="entry name" value="Bipartite methylase S protein"/>
    <property type="match status" value="1"/>
</dbReference>
<dbReference type="Gene3D" id="3.90.220.20">
    <property type="entry name" value="DNA methylase specificity domains"/>
    <property type="match status" value="2"/>
</dbReference>
<comment type="similarity">
    <text evidence="1">Belongs to the type-I restriction system S methylase family.</text>
</comment>
<gene>
    <name evidence="5" type="ORF">FYJ60_05425</name>
</gene>
<dbReference type="RefSeq" id="WP_154457663.1">
    <property type="nucleotide sequence ID" value="NZ_VUMV01000003.1"/>
</dbReference>
<keyword evidence="6" id="KW-1185">Reference proteome</keyword>
<dbReference type="Proteomes" id="UP000466864">
    <property type="component" value="Unassembled WGS sequence"/>
</dbReference>
<feature type="domain" description="Type I restriction modification DNA specificity" evidence="4">
    <location>
        <begin position="251"/>
        <end position="362"/>
    </location>
</feature>
<dbReference type="InterPro" id="IPR044946">
    <property type="entry name" value="Restrct_endonuc_typeI_TRD_sf"/>
</dbReference>
<keyword evidence="3" id="KW-0238">DNA-binding</keyword>
<feature type="domain" description="Type I restriction modification DNA specificity" evidence="4">
    <location>
        <begin position="4"/>
        <end position="173"/>
    </location>
</feature>
<keyword evidence="2" id="KW-0680">Restriction system</keyword>
<dbReference type="PANTHER" id="PTHR30408">
    <property type="entry name" value="TYPE-1 RESTRICTION ENZYME ECOKI SPECIFICITY PROTEIN"/>
    <property type="match status" value="1"/>
</dbReference>
<organism evidence="5 6">
    <name type="scientific">Bilifractor porci</name>
    <dbReference type="NCBI Taxonomy" id="2606636"/>
    <lineage>
        <taxon>Bacteria</taxon>
        <taxon>Bacillati</taxon>
        <taxon>Bacillota</taxon>
        <taxon>Clostridia</taxon>
        <taxon>Lachnospirales</taxon>
        <taxon>Lachnospiraceae</taxon>
        <taxon>Bilifractor</taxon>
    </lineage>
</organism>
<evidence type="ECO:0000256" key="1">
    <source>
        <dbReference type="ARBA" id="ARBA00010923"/>
    </source>
</evidence>
<dbReference type="EMBL" id="VUMV01000003">
    <property type="protein sequence ID" value="MST81752.1"/>
    <property type="molecule type" value="Genomic_DNA"/>
</dbReference>
<sequence>MARYKLEDIFDLQMGKTPSRNNPEYWDSCDNKWISIGDLTQAGKYVTDTKEYISDLAVEESGIKLIPANTVVMSFKLSIGKTAITSGEMYSNEAIMAFHDKHVVDLIPEYIYYMFKYKNWDEGTNKAVMGKTLNKATLSKVEIEVCPFEKQKEIVELLDKVSAILEERNDELQKLDDLIKARFVEMFGDPITNPMGWKKEETNKHIDLLSGYPFKSEQYVEDGINICGGLTIMPQRIEWDNCVHWPSLEGYEEYLLNEGDIVMALDRPWITEGFKVARIDANHLPALLIQRTARIRAIDIDQDYLYYCFINGGFDKHSNVTGSLVPHISAKDIRSFEIMIPPVELQKEFSLFMKQVDKSKVAVQSALDKAQLLFDSLMQQYFG</sequence>
<evidence type="ECO:0000256" key="3">
    <source>
        <dbReference type="ARBA" id="ARBA00023125"/>
    </source>
</evidence>
<accession>A0A7X2P7N3</accession>
<protein>
    <recommendedName>
        <fullName evidence="4">Type I restriction modification DNA specificity domain-containing protein</fullName>
    </recommendedName>
</protein>
<evidence type="ECO:0000313" key="6">
    <source>
        <dbReference type="Proteomes" id="UP000466864"/>
    </source>
</evidence>
<proteinExistence type="inferred from homology"/>
<comment type="caution">
    <text evidence="5">The sequence shown here is derived from an EMBL/GenBank/DDBJ whole genome shotgun (WGS) entry which is preliminary data.</text>
</comment>
<dbReference type="InterPro" id="IPR052021">
    <property type="entry name" value="Type-I_RS_S_subunit"/>
</dbReference>
<dbReference type="AlphaFoldDB" id="A0A7X2P7N3"/>
<evidence type="ECO:0000256" key="2">
    <source>
        <dbReference type="ARBA" id="ARBA00022747"/>
    </source>
</evidence>
<dbReference type="GO" id="GO:0009307">
    <property type="term" value="P:DNA restriction-modification system"/>
    <property type="evidence" value="ECO:0007669"/>
    <property type="project" value="UniProtKB-KW"/>
</dbReference>
<name>A0A7X2P7N3_9FIRM</name>
<evidence type="ECO:0000259" key="4">
    <source>
        <dbReference type="Pfam" id="PF01420"/>
    </source>
</evidence>